<dbReference type="CDD" id="cd08041">
    <property type="entry name" value="OBF_kDNA_ligase_like"/>
    <property type="match status" value="1"/>
</dbReference>
<evidence type="ECO:0000313" key="9">
    <source>
        <dbReference type="EMBL" id="GFE81752.1"/>
    </source>
</evidence>
<dbReference type="InterPro" id="IPR012340">
    <property type="entry name" value="NA-bd_OB-fold"/>
</dbReference>
<dbReference type="Gene3D" id="3.30.470.30">
    <property type="entry name" value="DNA ligase/mRNA capping enzyme"/>
    <property type="match status" value="1"/>
</dbReference>
<dbReference type="Pfam" id="PF14743">
    <property type="entry name" value="DNA_ligase_OB_2"/>
    <property type="match status" value="1"/>
</dbReference>
<comment type="cofactor">
    <cofactor evidence="1">
        <name>a divalent metal cation</name>
        <dbReference type="ChEBI" id="CHEBI:60240"/>
    </cofactor>
</comment>
<dbReference type="SUPFAM" id="SSF56091">
    <property type="entry name" value="DNA ligase/mRNA capping enzyme, catalytic domain"/>
    <property type="match status" value="1"/>
</dbReference>
<dbReference type="GO" id="GO:0006281">
    <property type="term" value="P:DNA repair"/>
    <property type="evidence" value="ECO:0007669"/>
    <property type="project" value="UniProtKB-KW"/>
</dbReference>
<dbReference type="PANTHER" id="PTHR47810">
    <property type="entry name" value="DNA LIGASE"/>
    <property type="match status" value="1"/>
</dbReference>
<proteinExistence type="predicted"/>
<comment type="catalytic activity">
    <reaction evidence="6">
        <text>ATP + (deoxyribonucleotide)n-3'-hydroxyl + 5'-phospho-(deoxyribonucleotide)m = (deoxyribonucleotide)n+m + AMP + diphosphate.</text>
        <dbReference type="EC" id="6.5.1.1"/>
    </reaction>
</comment>
<reference evidence="10" key="1">
    <citation type="submission" date="2020-01" db="EMBL/GenBank/DDBJ databases">
        <title>'Steroidobacter agaridevorans' sp. nov., agar-degrading bacteria isolated from rhizosphere soils.</title>
        <authorList>
            <person name="Ikenaga M."/>
            <person name="Kataoka M."/>
            <person name="Murouchi A."/>
            <person name="Katsuragi S."/>
            <person name="Sakai M."/>
        </authorList>
    </citation>
    <scope>NUCLEOTIDE SEQUENCE [LARGE SCALE GENOMIC DNA]</scope>
    <source>
        <strain evidence="10">YU21-B</strain>
    </source>
</reference>
<keyword evidence="5" id="KW-0234">DNA repair</keyword>
<keyword evidence="10" id="KW-1185">Reference proteome</keyword>
<organism evidence="9 10">
    <name type="scientific">Steroidobacter agaridevorans</name>
    <dbReference type="NCBI Taxonomy" id="2695856"/>
    <lineage>
        <taxon>Bacteria</taxon>
        <taxon>Pseudomonadati</taxon>
        <taxon>Pseudomonadota</taxon>
        <taxon>Gammaproteobacteria</taxon>
        <taxon>Steroidobacterales</taxon>
        <taxon>Steroidobacteraceae</taxon>
        <taxon>Steroidobacter</taxon>
    </lineage>
</organism>
<dbReference type="Gene3D" id="2.40.50.140">
    <property type="entry name" value="Nucleic acid-binding proteins"/>
    <property type="match status" value="1"/>
</dbReference>
<evidence type="ECO:0000256" key="5">
    <source>
        <dbReference type="ARBA" id="ARBA00023204"/>
    </source>
</evidence>
<dbReference type="AlphaFoldDB" id="A0A829YGG2"/>
<evidence type="ECO:0000313" key="10">
    <source>
        <dbReference type="Proteomes" id="UP000445000"/>
    </source>
</evidence>
<dbReference type="EMBL" id="BLJN01000003">
    <property type="protein sequence ID" value="GFE81752.1"/>
    <property type="molecule type" value="Genomic_DNA"/>
</dbReference>
<comment type="caution">
    <text evidence="9">The sequence shown here is derived from an EMBL/GenBank/DDBJ whole genome shotgun (WGS) entry which is preliminary data.</text>
</comment>
<dbReference type="InterPro" id="IPR029319">
    <property type="entry name" value="DNA_ligase_OB"/>
</dbReference>
<feature type="domain" description="DNA ligase OB-like" evidence="8">
    <location>
        <begin position="226"/>
        <end position="291"/>
    </location>
</feature>
<dbReference type="SUPFAM" id="SSF50249">
    <property type="entry name" value="Nucleic acid-binding proteins"/>
    <property type="match status" value="1"/>
</dbReference>
<dbReference type="InterPro" id="IPR012310">
    <property type="entry name" value="DNA_ligase_ATP-dep_cent"/>
</dbReference>
<feature type="domain" description="ATP-dependent DNA ligase family profile" evidence="7">
    <location>
        <begin position="57"/>
        <end position="212"/>
    </location>
</feature>
<evidence type="ECO:0000259" key="7">
    <source>
        <dbReference type="Pfam" id="PF01068"/>
    </source>
</evidence>
<dbReference type="GO" id="GO:0006310">
    <property type="term" value="P:DNA recombination"/>
    <property type="evidence" value="ECO:0007669"/>
    <property type="project" value="InterPro"/>
</dbReference>
<dbReference type="RefSeq" id="WP_161813362.1">
    <property type="nucleotide sequence ID" value="NZ_BLJN01000003.1"/>
</dbReference>
<dbReference type="Gene3D" id="3.30.1490.70">
    <property type="match status" value="1"/>
</dbReference>
<dbReference type="Proteomes" id="UP000445000">
    <property type="component" value="Unassembled WGS sequence"/>
</dbReference>
<evidence type="ECO:0000256" key="4">
    <source>
        <dbReference type="ARBA" id="ARBA00022763"/>
    </source>
</evidence>
<dbReference type="GO" id="GO:0006260">
    <property type="term" value="P:DNA replication"/>
    <property type="evidence" value="ECO:0007669"/>
    <property type="project" value="UniProtKB-KW"/>
</dbReference>
<evidence type="ECO:0000256" key="2">
    <source>
        <dbReference type="ARBA" id="ARBA00022598"/>
    </source>
</evidence>
<dbReference type="InterPro" id="IPR050326">
    <property type="entry name" value="NAD_dep_DNA_ligaseB"/>
</dbReference>
<evidence type="ECO:0000256" key="1">
    <source>
        <dbReference type="ARBA" id="ARBA00001968"/>
    </source>
</evidence>
<protein>
    <submittedName>
        <fullName evidence="9">ATP-dependent DNA ligase</fullName>
    </submittedName>
</protein>
<dbReference type="CDD" id="cd07896">
    <property type="entry name" value="Adenylation_kDNA_ligase_like"/>
    <property type="match status" value="1"/>
</dbReference>
<keyword evidence="2 9" id="KW-0436">Ligase</keyword>
<dbReference type="PANTHER" id="PTHR47810:SF1">
    <property type="entry name" value="DNA LIGASE B"/>
    <property type="match status" value="1"/>
</dbReference>
<evidence type="ECO:0000256" key="6">
    <source>
        <dbReference type="ARBA" id="ARBA00034003"/>
    </source>
</evidence>
<keyword evidence="4" id="KW-0227">DNA damage</keyword>
<name>A0A829YGG2_9GAMM</name>
<evidence type="ECO:0000256" key="3">
    <source>
        <dbReference type="ARBA" id="ARBA00022705"/>
    </source>
</evidence>
<accession>A0A829YGG2</accession>
<gene>
    <name evidence="9" type="ORF">GCM10011487_37520</name>
</gene>
<dbReference type="GO" id="GO:0003910">
    <property type="term" value="F:DNA ligase (ATP) activity"/>
    <property type="evidence" value="ECO:0007669"/>
    <property type="project" value="UniProtKB-EC"/>
</dbReference>
<dbReference type="GO" id="GO:0005524">
    <property type="term" value="F:ATP binding"/>
    <property type="evidence" value="ECO:0007669"/>
    <property type="project" value="InterPro"/>
</dbReference>
<dbReference type="Pfam" id="PF01068">
    <property type="entry name" value="DNA_ligase_A_M"/>
    <property type="match status" value="1"/>
</dbReference>
<dbReference type="NCBIfam" id="NF006592">
    <property type="entry name" value="PRK09125.1"/>
    <property type="match status" value="1"/>
</dbReference>
<evidence type="ECO:0000259" key="8">
    <source>
        <dbReference type="Pfam" id="PF14743"/>
    </source>
</evidence>
<sequence length="301" mass="33535">MDTAHNLAARKTVVRLIVESALVAGAALSAPALAPAAPPPLLLANDYDDAEVDLSRYWVSEKYDGVRAYWDGKRLVTRAGNTIHAPEWFTRDWPTDPLDGELWAGRGRFEQVTATVRDLEPNDSAWRHIRFMVFDLPAHGGIFSARLETLRALLSSTHIDWLREVTHSRVTDEAALQLQLETVAAAGGEGLMLHKEDSLYRAERNDDLLKFKPYQDAEARVIAHLPGQGKYLGMLGSLLVRTANGTEFRIGTGFTDEQRRLPPPIGSSITYSYHNLTARGIPRFARFLRARPPDEGVQDPD</sequence>
<keyword evidence="3" id="KW-0235">DNA replication</keyword>